<evidence type="ECO:0000256" key="2">
    <source>
        <dbReference type="ARBA" id="ARBA00022475"/>
    </source>
</evidence>
<evidence type="ECO:0000256" key="1">
    <source>
        <dbReference type="ARBA" id="ARBA00004651"/>
    </source>
</evidence>
<feature type="transmembrane region" description="Helical" evidence="6">
    <location>
        <begin position="323"/>
        <end position="340"/>
    </location>
</feature>
<evidence type="ECO:0000256" key="6">
    <source>
        <dbReference type="SAM" id="Phobius"/>
    </source>
</evidence>
<reference evidence="8" key="1">
    <citation type="journal article" date="2019" name="Int. J. Syst. Evol. Microbiol.">
        <title>The Global Catalogue of Microorganisms (GCM) 10K type strain sequencing project: providing services to taxonomists for standard genome sequencing and annotation.</title>
        <authorList>
            <consortium name="The Broad Institute Genomics Platform"/>
            <consortium name="The Broad Institute Genome Sequencing Center for Infectious Disease"/>
            <person name="Wu L."/>
            <person name="Ma J."/>
        </authorList>
    </citation>
    <scope>NUCLEOTIDE SEQUENCE [LARGE SCALE GENOMIC DNA]</scope>
    <source>
        <strain evidence="8">JCM 17705</strain>
    </source>
</reference>
<comment type="subcellular location">
    <subcellularLocation>
        <location evidence="1">Cell membrane</location>
        <topology evidence="1">Multi-pass membrane protein</topology>
    </subcellularLocation>
</comment>
<sequence length="437" mass="48962">MSKFVKDLASVMTSKVLVIVLGLVRSIIIARWLGPANNGIIAAISVYPSLFMTIGALGIRQSTAFYVGKNIYPEEKVKRSIIHIWLLSTFISIIICFFLIHYFSSSGDNLLLVFLAIMPIPFSLFVDYNSGLFLGKNQIQQFNRVNWLPIFFVLIATVLLVILAKWGIVGAMASAVMGPLLMALIMLRKNEFYKYFTLSIDKEIIVKLLSLGVTYAIALLVINLNYRVDVIILDRMSTDYQLGIYSKSVNIIEMLWQIPMMLSTIVFAGSANSKNSREFSVKVHLLLRLSIIIIAIGSIVLLVLSKFVVLLMFGKAFVESASVLQYLLPGILLLTIFKVLNMDMAGRGKPWISMKAMVPALLLNIVLNIILDPSLGARGSAISTTISYIISALLFLHFYSKEVQIPILEILKFSKKDFDIAIEKIKRKKPKEKYESL</sequence>
<dbReference type="PANTHER" id="PTHR30250:SF11">
    <property type="entry name" value="O-ANTIGEN TRANSPORTER-RELATED"/>
    <property type="match status" value="1"/>
</dbReference>
<keyword evidence="4 6" id="KW-1133">Transmembrane helix</keyword>
<evidence type="ECO:0000256" key="3">
    <source>
        <dbReference type="ARBA" id="ARBA00022692"/>
    </source>
</evidence>
<dbReference type="PANTHER" id="PTHR30250">
    <property type="entry name" value="PST FAMILY PREDICTED COLANIC ACID TRANSPORTER"/>
    <property type="match status" value="1"/>
</dbReference>
<gene>
    <name evidence="7" type="ORF">GCM10023149_37170</name>
</gene>
<feature type="transmembrane region" description="Helical" evidence="6">
    <location>
        <begin position="39"/>
        <end position="59"/>
    </location>
</feature>
<dbReference type="Proteomes" id="UP001500582">
    <property type="component" value="Unassembled WGS sequence"/>
</dbReference>
<keyword evidence="5 6" id="KW-0472">Membrane</keyword>
<evidence type="ECO:0000313" key="8">
    <source>
        <dbReference type="Proteomes" id="UP001500582"/>
    </source>
</evidence>
<dbReference type="InterPro" id="IPR002797">
    <property type="entry name" value="Polysacc_synth"/>
</dbReference>
<feature type="transmembrane region" description="Helical" evidence="6">
    <location>
        <begin position="12"/>
        <end position="33"/>
    </location>
</feature>
<dbReference type="RefSeq" id="WP_345212658.1">
    <property type="nucleotide sequence ID" value="NZ_BAABFT010000011.1"/>
</dbReference>
<keyword evidence="8" id="KW-1185">Reference proteome</keyword>
<feature type="transmembrane region" description="Helical" evidence="6">
    <location>
        <begin position="145"/>
        <end position="162"/>
    </location>
</feature>
<dbReference type="Pfam" id="PF01943">
    <property type="entry name" value="Polysacc_synt"/>
    <property type="match status" value="1"/>
</dbReference>
<organism evidence="7 8">
    <name type="scientific">Mucilaginibacter gynuensis</name>
    <dbReference type="NCBI Taxonomy" id="1302236"/>
    <lineage>
        <taxon>Bacteria</taxon>
        <taxon>Pseudomonadati</taxon>
        <taxon>Bacteroidota</taxon>
        <taxon>Sphingobacteriia</taxon>
        <taxon>Sphingobacteriales</taxon>
        <taxon>Sphingobacteriaceae</taxon>
        <taxon>Mucilaginibacter</taxon>
    </lineage>
</organism>
<feature type="transmembrane region" description="Helical" evidence="6">
    <location>
        <begin position="285"/>
        <end position="311"/>
    </location>
</feature>
<evidence type="ECO:0000256" key="4">
    <source>
        <dbReference type="ARBA" id="ARBA00022989"/>
    </source>
</evidence>
<evidence type="ECO:0000256" key="5">
    <source>
        <dbReference type="ARBA" id="ARBA00023136"/>
    </source>
</evidence>
<feature type="transmembrane region" description="Helical" evidence="6">
    <location>
        <begin position="80"/>
        <end position="104"/>
    </location>
</feature>
<name>A0ABP8GXJ2_9SPHI</name>
<feature type="transmembrane region" description="Helical" evidence="6">
    <location>
        <begin position="377"/>
        <end position="399"/>
    </location>
</feature>
<accession>A0ABP8GXJ2</accession>
<feature type="transmembrane region" description="Helical" evidence="6">
    <location>
        <begin position="254"/>
        <end position="273"/>
    </location>
</feature>
<feature type="transmembrane region" description="Helical" evidence="6">
    <location>
        <begin position="352"/>
        <end position="371"/>
    </location>
</feature>
<dbReference type="InterPro" id="IPR050833">
    <property type="entry name" value="Poly_Biosynth_Transport"/>
</dbReference>
<feature type="transmembrane region" description="Helical" evidence="6">
    <location>
        <begin position="208"/>
        <end position="226"/>
    </location>
</feature>
<keyword evidence="2" id="KW-1003">Cell membrane</keyword>
<protein>
    <submittedName>
        <fullName evidence="7">Flippase</fullName>
    </submittedName>
</protein>
<dbReference type="EMBL" id="BAABFT010000011">
    <property type="protein sequence ID" value="GAA4331377.1"/>
    <property type="molecule type" value="Genomic_DNA"/>
</dbReference>
<comment type="caution">
    <text evidence="7">The sequence shown here is derived from an EMBL/GenBank/DDBJ whole genome shotgun (WGS) entry which is preliminary data.</text>
</comment>
<feature type="transmembrane region" description="Helical" evidence="6">
    <location>
        <begin position="168"/>
        <end position="187"/>
    </location>
</feature>
<keyword evidence="3 6" id="KW-0812">Transmembrane</keyword>
<evidence type="ECO:0000313" key="7">
    <source>
        <dbReference type="EMBL" id="GAA4331377.1"/>
    </source>
</evidence>
<feature type="transmembrane region" description="Helical" evidence="6">
    <location>
        <begin position="110"/>
        <end position="133"/>
    </location>
</feature>
<proteinExistence type="predicted"/>